<evidence type="ECO:0000256" key="3">
    <source>
        <dbReference type="ARBA" id="ARBA00022741"/>
    </source>
</evidence>
<keyword evidence="5 6" id="KW-0342">GTP-binding</keyword>
<feature type="binding site" evidence="6">
    <location>
        <begin position="57"/>
        <end position="61"/>
    </location>
    <ligand>
        <name>GTP</name>
        <dbReference type="ChEBI" id="CHEBI:37565"/>
    </ligand>
</feature>
<dbReference type="EMBL" id="MFZH01000004">
    <property type="protein sequence ID" value="OGK19818.1"/>
    <property type="molecule type" value="Genomic_DNA"/>
</dbReference>
<proteinExistence type="inferred from homology"/>
<feature type="region of interest" description="G2" evidence="7">
    <location>
        <begin position="36"/>
        <end position="40"/>
    </location>
</feature>
<feature type="binding site" evidence="6">
    <location>
        <begin position="10"/>
        <end position="17"/>
    </location>
    <ligand>
        <name>GTP</name>
        <dbReference type="ChEBI" id="CHEBI:37565"/>
    </ligand>
</feature>
<dbReference type="Gene3D" id="3.40.50.300">
    <property type="entry name" value="P-loop containing nucleotide triphosphate hydrolases"/>
    <property type="match status" value="1"/>
</dbReference>
<evidence type="ECO:0000313" key="10">
    <source>
        <dbReference type="Proteomes" id="UP000176850"/>
    </source>
</evidence>
<dbReference type="GO" id="GO:0003924">
    <property type="term" value="F:GTPase activity"/>
    <property type="evidence" value="ECO:0007669"/>
    <property type="project" value="UniProtKB-UniRule"/>
</dbReference>
<dbReference type="GO" id="GO:0005886">
    <property type="term" value="C:plasma membrane"/>
    <property type="evidence" value="ECO:0007669"/>
    <property type="project" value="UniProtKB-SubCell"/>
</dbReference>
<feature type="binding site" evidence="6">
    <location>
        <begin position="121"/>
        <end position="124"/>
    </location>
    <ligand>
        <name>GTP</name>
        <dbReference type="ChEBI" id="CHEBI:37565"/>
    </ligand>
</feature>
<dbReference type="PANTHER" id="PTHR42698:SF1">
    <property type="entry name" value="GTPASE ERA, MITOCHONDRIAL"/>
    <property type="match status" value="1"/>
</dbReference>
<dbReference type="InterPro" id="IPR015946">
    <property type="entry name" value="KH_dom-like_a/b"/>
</dbReference>
<dbReference type="PRINTS" id="PR00326">
    <property type="entry name" value="GTP1OBG"/>
</dbReference>
<comment type="similarity">
    <text evidence="1 6 7">Belongs to the TRAFAC class TrmE-Era-EngA-EngB-Septin-like GTPase superfamily. Era GTPase family.</text>
</comment>
<feature type="region of interest" description="G5" evidence="7">
    <location>
        <begin position="146"/>
        <end position="148"/>
    </location>
</feature>
<keyword evidence="3 6" id="KW-0547">Nucleotide-binding</keyword>
<organism evidence="9 10">
    <name type="scientific">Candidatus Roizmanbacteria bacterium RIFCSPHIGHO2_01_FULL_39_24</name>
    <dbReference type="NCBI Taxonomy" id="1802032"/>
    <lineage>
        <taxon>Bacteria</taxon>
        <taxon>Candidatus Roizmaniibacteriota</taxon>
    </lineage>
</organism>
<dbReference type="GO" id="GO:0005829">
    <property type="term" value="C:cytosol"/>
    <property type="evidence" value="ECO:0007669"/>
    <property type="project" value="TreeGrafter"/>
</dbReference>
<dbReference type="Pfam" id="PF07650">
    <property type="entry name" value="KH_2"/>
    <property type="match status" value="1"/>
</dbReference>
<comment type="caution">
    <text evidence="9">The sequence shown here is derived from an EMBL/GenBank/DDBJ whole genome shotgun (WGS) entry which is preliminary data.</text>
</comment>
<evidence type="ECO:0000256" key="6">
    <source>
        <dbReference type="HAMAP-Rule" id="MF_00367"/>
    </source>
</evidence>
<dbReference type="CDD" id="cd22534">
    <property type="entry name" value="KH-II_Era"/>
    <property type="match status" value="1"/>
</dbReference>
<dbReference type="PROSITE" id="PS51713">
    <property type="entry name" value="G_ERA"/>
    <property type="match status" value="1"/>
</dbReference>
<dbReference type="Gene3D" id="3.30.300.20">
    <property type="match status" value="1"/>
</dbReference>
<evidence type="ECO:0000256" key="5">
    <source>
        <dbReference type="ARBA" id="ARBA00023134"/>
    </source>
</evidence>
<keyword evidence="4 6" id="KW-0694">RNA-binding</keyword>
<dbReference type="GO" id="GO:0000028">
    <property type="term" value="P:ribosomal small subunit assembly"/>
    <property type="evidence" value="ECO:0007669"/>
    <property type="project" value="TreeGrafter"/>
</dbReference>
<dbReference type="InterPro" id="IPR030388">
    <property type="entry name" value="G_ERA_dom"/>
</dbReference>
<gene>
    <name evidence="6" type="primary">era</name>
    <name evidence="9" type="ORF">A2799_00595</name>
</gene>
<dbReference type="InterPro" id="IPR004044">
    <property type="entry name" value="KH_dom_type_2"/>
</dbReference>
<evidence type="ECO:0000256" key="1">
    <source>
        <dbReference type="ARBA" id="ARBA00007921"/>
    </source>
</evidence>
<feature type="region of interest" description="G3" evidence="7">
    <location>
        <begin position="57"/>
        <end position="60"/>
    </location>
</feature>
<dbReference type="InterPro" id="IPR005662">
    <property type="entry name" value="GTPase_Era-like"/>
</dbReference>
<dbReference type="SUPFAM" id="SSF54814">
    <property type="entry name" value="Prokaryotic type KH domain (KH-domain type II)"/>
    <property type="match status" value="1"/>
</dbReference>
<protein>
    <recommendedName>
        <fullName evidence="2 6">GTPase Era</fullName>
    </recommendedName>
</protein>
<evidence type="ECO:0000256" key="7">
    <source>
        <dbReference type="PROSITE-ProRule" id="PRU01050"/>
    </source>
</evidence>
<dbReference type="InterPro" id="IPR006073">
    <property type="entry name" value="GTP-bd"/>
</dbReference>
<dbReference type="SUPFAM" id="SSF52540">
    <property type="entry name" value="P-loop containing nucleoside triphosphate hydrolases"/>
    <property type="match status" value="1"/>
</dbReference>
<dbReference type="InterPro" id="IPR005225">
    <property type="entry name" value="Small_GTP-bd"/>
</dbReference>
<dbReference type="GO" id="GO:0043024">
    <property type="term" value="F:ribosomal small subunit binding"/>
    <property type="evidence" value="ECO:0007669"/>
    <property type="project" value="TreeGrafter"/>
</dbReference>
<name>A0A1F7GLH2_9BACT</name>
<dbReference type="NCBIfam" id="TIGR00436">
    <property type="entry name" value="era"/>
    <property type="match status" value="1"/>
</dbReference>
<dbReference type="GO" id="GO:0070181">
    <property type="term" value="F:small ribosomal subunit rRNA binding"/>
    <property type="evidence" value="ECO:0007669"/>
    <property type="project" value="UniProtKB-UniRule"/>
</dbReference>
<comment type="function">
    <text evidence="6">An essential GTPase that binds both GDP and GTP, with rapid nucleotide exchange. Plays a role in 16S rRNA processing and 30S ribosomal subunit biogenesis and possibly also in cell cycle regulation and energy metabolism.</text>
</comment>
<feature type="region of interest" description="G1" evidence="7">
    <location>
        <begin position="10"/>
        <end position="17"/>
    </location>
</feature>
<keyword evidence="6" id="KW-0963">Cytoplasm</keyword>
<dbReference type="Pfam" id="PF01926">
    <property type="entry name" value="MMR_HSR1"/>
    <property type="match status" value="1"/>
</dbReference>
<evidence type="ECO:0000313" key="9">
    <source>
        <dbReference type="EMBL" id="OGK19818.1"/>
    </source>
</evidence>
<evidence type="ECO:0000259" key="8">
    <source>
        <dbReference type="PROSITE" id="PS51713"/>
    </source>
</evidence>
<reference evidence="9 10" key="1">
    <citation type="journal article" date="2016" name="Nat. Commun.">
        <title>Thousands of microbial genomes shed light on interconnected biogeochemical processes in an aquifer system.</title>
        <authorList>
            <person name="Anantharaman K."/>
            <person name="Brown C.T."/>
            <person name="Hug L.A."/>
            <person name="Sharon I."/>
            <person name="Castelle C.J."/>
            <person name="Probst A.J."/>
            <person name="Thomas B.C."/>
            <person name="Singh A."/>
            <person name="Wilkins M.J."/>
            <person name="Karaoz U."/>
            <person name="Brodie E.L."/>
            <person name="Williams K.H."/>
            <person name="Hubbard S.S."/>
            <person name="Banfield J.F."/>
        </authorList>
    </citation>
    <scope>NUCLEOTIDE SEQUENCE [LARGE SCALE GENOMIC DNA]</scope>
</reference>
<feature type="region of interest" description="G4" evidence="7">
    <location>
        <begin position="121"/>
        <end position="124"/>
    </location>
</feature>
<dbReference type="GO" id="GO:0005525">
    <property type="term" value="F:GTP binding"/>
    <property type="evidence" value="ECO:0007669"/>
    <property type="project" value="UniProtKB-UniRule"/>
</dbReference>
<dbReference type="NCBIfam" id="NF000908">
    <property type="entry name" value="PRK00089.1"/>
    <property type="match status" value="1"/>
</dbReference>
<dbReference type="InterPro" id="IPR027417">
    <property type="entry name" value="P-loop_NTPase"/>
</dbReference>
<accession>A0A1F7GLH2</accession>
<dbReference type="NCBIfam" id="TIGR00231">
    <property type="entry name" value="small_GTP"/>
    <property type="match status" value="1"/>
</dbReference>
<comment type="subunit">
    <text evidence="6">Monomer.</text>
</comment>
<dbReference type="PANTHER" id="PTHR42698">
    <property type="entry name" value="GTPASE ERA"/>
    <property type="match status" value="1"/>
</dbReference>
<dbReference type="HAMAP" id="MF_00367">
    <property type="entry name" value="GTPase_Era"/>
    <property type="match status" value="1"/>
</dbReference>
<keyword evidence="6" id="KW-1003">Cell membrane</keyword>
<keyword evidence="6" id="KW-0472">Membrane</keyword>
<dbReference type="CDD" id="cd04163">
    <property type="entry name" value="Era"/>
    <property type="match status" value="1"/>
</dbReference>
<dbReference type="Proteomes" id="UP000176850">
    <property type="component" value="Unassembled WGS sequence"/>
</dbReference>
<keyword evidence="6" id="KW-0699">rRNA-binding</keyword>
<feature type="domain" description="Era-type G" evidence="8">
    <location>
        <begin position="2"/>
        <end position="167"/>
    </location>
</feature>
<sequence length="286" mass="32507">MKSGTVMLIGRPNVGKSTLVNNIIGQKVAITSPKPQTTRFAIEALYEDPRGQIIFVDTPGIFNKATDALSKKINSQTLQTLGDKIDLVLYIVDPTRKRDFEEAKVLGIVRKIDKPKILVVNKEDEEQKYLPQYKFLESEFDSVVSVSALKRKNIKTLLDTIFEKLPEGEALIDKKDYIYPALNMDSTVFIAELIREKLFLQLRREVPYTATVVVDEIKERNDSLTYIRARILTTTDVYKKMIIGAGGKRIKEFGSMARVELEGATGRKIYLDITVEVDKHWMQTMA</sequence>
<comment type="subcellular location">
    <subcellularLocation>
        <location evidence="6">Cytoplasm</location>
    </subcellularLocation>
    <subcellularLocation>
        <location evidence="6">Cell membrane</location>
        <topology evidence="6">Peripheral membrane protein</topology>
    </subcellularLocation>
</comment>
<evidence type="ECO:0000256" key="4">
    <source>
        <dbReference type="ARBA" id="ARBA00022884"/>
    </source>
</evidence>
<evidence type="ECO:0000256" key="2">
    <source>
        <dbReference type="ARBA" id="ARBA00020484"/>
    </source>
</evidence>
<dbReference type="InterPro" id="IPR009019">
    <property type="entry name" value="KH_sf_prok-type"/>
</dbReference>
<keyword evidence="6" id="KW-0690">Ribosome biogenesis</keyword>
<dbReference type="AlphaFoldDB" id="A0A1F7GLH2"/>